<dbReference type="PANTHER" id="PTHR30006">
    <property type="entry name" value="THIAMINE-BINDING PERIPLASMIC PROTEIN-RELATED"/>
    <property type="match status" value="1"/>
</dbReference>
<dbReference type="PIRSF" id="PIRSF002825">
    <property type="entry name" value="CfbpA"/>
    <property type="match status" value="1"/>
</dbReference>
<dbReference type="Gene3D" id="3.40.190.10">
    <property type="entry name" value="Periplasmic binding protein-like II"/>
    <property type="match status" value="2"/>
</dbReference>
<dbReference type="OrthoDB" id="366726at2"/>
<keyword evidence="4" id="KW-1185">Reference proteome</keyword>
<proteinExistence type="predicted"/>
<dbReference type="EMBL" id="LOJF01000009">
    <property type="protein sequence ID" value="KUH58776.1"/>
    <property type="molecule type" value="Genomic_DNA"/>
</dbReference>
<sequence length="344" mass="37046">MFVGGGVALGLSACGGDETSSSSEDTSSDGSSNIGGSLTMYTPNSETLVNSLVPAFEDKTGITVDLIQAGTGELFKKIQSEASNPIADVMWGGELTDEAYKQYFQEYTSPEDSNVMEAYRNETGYCTHYTLDGSVLILNKDLTKDLDIKGYADLLNPALAGSIATADPTSSSSAFHHLTQMLLDMGGYESDEAWDYVKQLFTLVQGKIASGSSNVYKTVADGEMAVGLSYEDPCVQLVQDGANVEVVYPEEGTIFLAANTAIVKDCANLDQAKAWVDFIISQDAQNIIASQTTSRPVRSDVDLNSSMKPMDEINTATEDTAYVNEHKDEIINKYTEIYTALQNS</sequence>
<dbReference type="SUPFAM" id="SSF53850">
    <property type="entry name" value="Periplasmic binding protein-like II"/>
    <property type="match status" value="1"/>
</dbReference>
<comment type="caution">
    <text evidence="3">The sequence shown here is derived from an EMBL/GenBank/DDBJ whole genome shotgun (WGS) entry which is preliminary data.</text>
</comment>
<organism evidence="3 4">
    <name type="scientific">Tractidigestivibacter scatoligenes</name>
    <name type="common">Olsenella scatoligenes</name>
    <dbReference type="NCBI Taxonomy" id="1299998"/>
    <lineage>
        <taxon>Bacteria</taxon>
        <taxon>Bacillati</taxon>
        <taxon>Actinomycetota</taxon>
        <taxon>Coriobacteriia</taxon>
        <taxon>Coriobacteriales</taxon>
        <taxon>Atopobiaceae</taxon>
        <taxon>Tractidigestivibacter</taxon>
    </lineage>
</organism>
<feature type="compositionally biased region" description="Low complexity" evidence="2">
    <location>
        <begin position="15"/>
        <end position="32"/>
    </location>
</feature>
<dbReference type="Pfam" id="PF13416">
    <property type="entry name" value="SBP_bac_8"/>
    <property type="match status" value="1"/>
</dbReference>
<gene>
    <name evidence="3" type="ORF">AUL39_06900</name>
</gene>
<name>A0A100YW42_TRASO</name>
<dbReference type="Proteomes" id="UP000054078">
    <property type="component" value="Unassembled WGS sequence"/>
</dbReference>
<dbReference type="GO" id="GO:0030976">
    <property type="term" value="F:thiamine pyrophosphate binding"/>
    <property type="evidence" value="ECO:0007669"/>
    <property type="project" value="TreeGrafter"/>
</dbReference>
<evidence type="ECO:0000313" key="4">
    <source>
        <dbReference type="Proteomes" id="UP000054078"/>
    </source>
</evidence>
<evidence type="ECO:0000256" key="2">
    <source>
        <dbReference type="SAM" id="MobiDB-lite"/>
    </source>
</evidence>
<dbReference type="PANTHER" id="PTHR30006:SF2">
    <property type="entry name" value="ABC TRANSPORTER SUBSTRATE-BINDING PROTEIN"/>
    <property type="match status" value="1"/>
</dbReference>
<dbReference type="AlphaFoldDB" id="A0A100YW42"/>
<accession>A0A100YW42</accession>
<dbReference type="GO" id="GO:0030975">
    <property type="term" value="F:thiamine binding"/>
    <property type="evidence" value="ECO:0007669"/>
    <property type="project" value="TreeGrafter"/>
</dbReference>
<evidence type="ECO:0000256" key="1">
    <source>
        <dbReference type="ARBA" id="ARBA00022729"/>
    </source>
</evidence>
<dbReference type="STRING" id="1299998.AUL39_06900"/>
<evidence type="ECO:0000313" key="3">
    <source>
        <dbReference type="EMBL" id="KUH58776.1"/>
    </source>
</evidence>
<dbReference type="InterPro" id="IPR006059">
    <property type="entry name" value="SBP"/>
</dbReference>
<feature type="region of interest" description="Disordered" evidence="2">
    <location>
        <begin position="14"/>
        <end position="39"/>
    </location>
</feature>
<dbReference type="GO" id="GO:0015888">
    <property type="term" value="P:thiamine transport"/>
    <property type="evidence" value="ECO:0007669"/>
    <property type="project" value="TreeGrafter"/>
</dbReference>
<reference evidence="3 4" key="1">
    <citation type="submission" date="2015-12" db="EMBL/GenBank/DDBJ databases">
        <title>Draft Genome Sequence of Olsenella scatoligenes SK9K4T; a Producer of 3-Methylindole- (skatole) and 4-Methylphenol- (p-cresol) Isolated from Pig Feces.</title>
        <authorList>
            <person name="Li X."/>
            <person name="Borg B."/>
            <person name="Canibe N."/>
        </authorList>
    </citation>
    <scope>NUCLEOTIDE SEQUENCE [LARGE SCALE GENOMIC DNA]</scope>
    <source>
        <strain evidence="3 4">SK9K4</strain>
    </source>
</reference>
<keyword evidence="1" id="KW-0732">Signal</keyword>
<protein>
    <submittedName>
        <fullName evidence="3">Iron ABC transporter substrate-binding protein</fullName>
    </submittedName>
</protein>
<dbReference type="InterPro" id="IPR026045">
    <property type="entry name" value="Ferric-bd"/>
</dbReference>
<dbReference type="GO" id="GO:0030288">
    <property type="term" value="C:outer membrane-bounded periplasmic space"/>
    <property type="evidence" value="ECO:0007669"/>
    <property type="project" value="TreeGrafter"/>
</dbReference>